<keyword evidence="2" id="KW-1185">Reference proteome</keyword>
<gene>
    <name evidence="1" type="ORF">H2198_000411</name>
</gene>
<reference evidence="1" key="1">
    <citation type="submission" date="2022-10" db="EMBL/GenBank/DDBJ databases">
        <title>Culturing micro-colonial fungi from biological soil crusts in the Mojave desert and describing Neophaeococcomyces mojavensis, and introducing the new genera and species Taxawa tesnikishii.</title>
        <authorList>
            <person name="Kurbessoian T."/>
            <person name="Stajich J.E."/>
        </authorList>
    </citation>
    <scope>NUCLEOTIDE SEQUENCE</scope>
    <source>
        <strain evidence="1">JES_112</strain>
    </source>
</reference>
<dbReference type="EMBL" id="JAPDRQ010000004">
    <property type="protein sequence ID" value="KAJ9664193.1"/>
    <property type="molecule type" value="Genomic_DNA"/>
</dbReference>
<sequence>MDWREVKSGVWQRPLGGIESVMSSIIMVDHPPLQEPIRIHVVADFTTPYSSDQVVQAFRDSWKAIRLLKSPDIATTFADGHKQYKVASEQELQSWLDETFTASPTGASVDEIIRERQARQTFLPAFSVSLQNTSGTISKGVAVLLISHWRTEASGALQIVNQLFDYTSEILSGTTIRDQLGNHVLASEVRLLTPTLDDIVMPNKDSTPEAKARVRKHFADVQLRMPCVEFPMQGNAAAPSSFVKLSQRTYHPAMTASLLSACKSKGISVTAAIHSAFLGGVWALADSRNKSRHYAALMPAQVRKRLPTTSPYRDQGAWDAARVLMLTIPPDQDFITRARSLRQQYSLANQDSWMFEDMRAVSEWTMKPPPEGTPAQPLSMPWFTSIGLLDGDVLLPEHGNIQIENVVVWADPTGPGVVLGQWTFRGQLNIEIHWNSTYHSDTVIEQALDLVEEALESELGVDMGMAGKRILVI</sequence>
<name>A0ACC3AJY0_9EURO</name>
<protein>
    <submittedName>
        <fullName evidence="1">Uncharacterized protein</fullName>
    </submittedName>
</protein>
<comment type="caution">
    <text evidence="1">The sequence shown here is derived from an EMBL/GenBank/DDBJ whole genome shotgun (WGS) entry which is preliminary data.</text>
</comment>
<organism evidence="1 2">
    <name type="scientific">Neophaeococcomyces mojaviensis</name>
    <dbReference type="NCBI Taxonomy" id="3383035"/>
    <lineage>
        <taxon>Eukaryota</taxon>
        <taxon>Fungi</taxon>
        <taxon>Dikarya</taxon>
        <taxon>Ascomycota</taxon>
        <taxon>Pezizomycotina</taxon>
        <taxon>Eurotiomycetes</taxon>
        <taxon>Chaetothyriomycetidae</taxon>
        <taxon>Chaetothyriales</taxon>
        <taxon>Chaetothyriales incertae sedis</taxon>
        <taxon>Neophaeococcomyces</taxon>
    </lineage>
</organism>
<proteinExistence type="predicted"/>
<dbReference type="Proteomes" id="UP001172386">
    <property type="component" value="Unassembled WGS sequence"/>
</dbReference>
<evidence type="ECO:0000313" key="2">
    <source>
        <dbReference type="Proteomes" id="UP001172386"/>
    </source>
</evidence>
<accession>A0ACC3AJY0</accession>
<evidence type="ECO:0000313" key="1">
    <source>
        <dbReference type="EMBL" id="KAJ9664193.1"/>
    </source>
</evidence>